<sequence length="73" mass="7986">MKEPHRGAADVLSPFSPQSHINNVSDQRTPEGRRARARPDVGVTFALWSTQLSASSRPLAVSTGTSEVRPLFR</sequence>
<protein>
    <submittedName>
        <fullName evidence="2">Uncharacterized protein</fullName>
    </submittedName>
</protein>
<reference evidence="2 3" key="1">
    <citation type="submission" date="2019-03" db="EMBL/GenBank/DDBJ databases">
        <title>First draft genome of Liparis tanakae, snailfish: a comprehensive survey of snailfish specific genes.</title>
        <authorList>
            <person name="Kim W."/>
            <person name="Song I."/>
            <person name="Jeong J.-H."/>
            <person name="Kim D."/>
            <person name="Kim S."/>
            <person name="Ryu S."/>
            <person name="Song J.Y."/>
            <person name="Lee S.K."/>
        </authorList>
    </citation>
    <scope>NUCLEOTIDE SEQUENCE [LARGE SCALE GENOMIC DNA]</scope>
    <source>
        <tissue evidence="2">Muscle</tissue>
    </source>
</reference>
<feature type="compositionally biased region" description="Basic and acidic residues" evidence="1">
    <location>
        <begin position="28"/>
        <end position="38"/>
    </location>
</feature>
<name>A0A4Z2G0L4_9TELE</name>
<accession>A0A4Z2G0L4</accession>
<evidence type="ECO:0000313" key="2">
    <source>
        <dbReference type="EMBL" id="TNN47059.1"/>
    </source>
</evidence>
<proteinExistence type="predicted"/>
<organism evidence="2 3">
    <name type="scientific">Liparis tanakae</name>
    <name type="common">Tanaka's snailfish</name>
    <dbReference type="NCBI Taxonomy" id="230148"/>
    <lineage>
        <taxon>Eukaryota</taxon>
        <taxon>Metazoa</taxon>
        <taxon>Chordata</taxon>
        <taxon>Craniata</taxon>
        <taxon>Vertebrata</taxon>
        <taxon>Euteleostomi</taxon>
        <taxon>Actinopterygii</taxon>
        <taxon>Neopterygii</taxon>
        <taxon>Teleostei</taxon>
        <taxon>Neoteleostei</taxon>
        <taxon>Acanthomorphata</taxon>
        <taxon>Eupercaria</taxon>
        <taxon>Perciformes</taxon>
        <taxon>Cottioidei</taxon>
        <taxon>Cottales</taxon>
        <taxon>Liparidae</taxon>
        <taxon>Liparis</taxon>
    </lineage>
</organism>
<dbReference type="EMBL" id="SRLO01000759">
    <property type="protein sequence ID" value="TNN47059.1"/>
    <property type="molecule type" value="Genomic_DNA"/>
</dbReference>
<dbReference type="AlphaFoldDB" id="A0A4Z2G0L4"/>
<keyword evidence="3" id="KW-1185">Reference proteome</keyword>
<evidence type="ECO:0000313" key="3">
    <source>
        <dbReference type="Proteomes" id="UP000314294"/>
    </source>
</evidence>
<feature type="compositionally biased region" description="Polar residues" evidence="1">
    <location>
        <begin position="15"/>
        <end position="27"/>
    </location>
</feature>
<dbReference type="Proteomes" id="UP000314294">
    <property type="component" value="Unassembled WGS sequence"/>
</dbReference>
<feature type="region of interest" description="Disordered" evidence="1">
    <location>
        <begin position="1"/>
        <end position="38"/>
    </location>
</feature>
<gene>
    <name evidence="2" type="ORF">EYF80_042733</name>
</gene>
<evidence type="ECO:0000256" key="1">
    <source>
        <dbReference type="SAM" id="MobiDB-lite"/>
    </source>
</evidence>
<comment type="caution">
    <text evidence="2">The sequence shown here is derived from an EMBL/GenBank/DDBJ whole genome shotgun (WGS) entry which is preliminary data.</text>
</comment>